<keyword evidence="8" id="KW-0521">NADP</keyword>
<dbReference type="Proteomes" id="UP000002026">
    <property type="component" value="Chromosome"/>
</dbReference>
<dbReference type="EMBL" id="CP001684">
    <property type="protein sequence ID" value="ACV21840.1"/>
    <property type="molecule type" value="Genomic_DNA"/>
</dbReference>
<dbReference type="EC" id="4.2.3.5" evidence="3"/>
<dbReference type="GO" id="GO:0005829">
    <property type="term" value="C:cytosol"/>
    <property type="evidence" value="ECO:0007669"/>
    <property type="project" value="TreeGrafter"/>
</dbReference>
<dbReference type="GO" id="GO:0009423">
    <property type="term" value="P:chorismate biosynthetic process"/>
    <property type="evidence" value="ECO:0007669"/>
    <property type="project" value="TreeGrafter"/>
</dbReference>
<evidence type="ECO:0000256" key="10">
    <source>
        <dbReference type="ARBA" id="ARBA00023239"/>
    </source>
</evidence>
<dbReference type="PANTHER" id="PTHR21085">
    <property type="entry name" value="CHORISMATE SYNTHASE"/>
    <property type="match status" value="1"/>
</dbReference>
<comment type="pathway">
    <text evidence="1">Metabolic intermediate biosynthesis; chorismate biosynthesis; chorismate from D-erythrose 4-phosphate and phosphoenolpyruvate: step 7/7.</text>
</comment>
<reference evidence="11 12" key="1">
    <citation type="journal article" date="2009" name="Stand. Genomic Sci.">
        <title>Complete genome sequence of Slackia heliotrinireducens type strain (RHS 1).</title>
        <authorList>
            <person name="Pukall R."/>
            <person name="Lapidus A."/>
            <person name="Nolan M."/>
            <person name="Copeland A."/>
            <person name="Glavina Del Rio T."/>
            <person name="Lucas S."/>
            <person name="Chen F."/>
            <person name="Tice H."/>
            <person name="Cheng J.F."/>
            <person name="Chertkov O."/>
            <person name="Bruce D."/>
            <person name="Goodwin L."/>
            <person name="Kuske C."/>
            <person name="Brettin T."/>
            <person name="Detter J.C."/>
            <person name="Han C."/>
            <person name="Pitluck S."/>
            <person name="Pati A."/>
            <person name="Mavrommatis K."/>
            <person name="Ivanova N."/>
            <person name="Ovchinnikova G."/>
            <person name="Chen A."/>
            <person name="Palaniappan K."/>
            <person name="Schneider S."/>
            <person name="Rohde M."/>
            <person name="Chain P."/>
            <person name="D'haeseleer P."/>
            <person name="Goker M."/>
            <person name="Bristow J."/>
            <person name="Eisen J.A."/>
            <person name="Markowitz V."/>
            <person name="Kyrpides N.C."/>
            <person name="Klenk H.P."/>
            <person name="Hugenholtz P."/>
        </authorList>
    </citation>
    <scope>NUCLEOTIDE SEQUENCE [LARGE SCALE GENOMIC DNA]</scope>
    <source>
        <strain evidence="12">ATCC 29202 / DSM 20476 / NCTC 11029 / RHS 1</strain>
    </source>
</reference>
<gene>
    <name evidence="11" type="ordered locus">Shel_07840</name>
</gene>
<dbReference type="GO" id="GO:0008652">
    <property type="term" value="P:amino acid biosynthetic process"/>
    <property type="evidence" value="ECO:0007669"/>
    <property type="project" value="UniProtKB-KW"/>
</dbReference>
<dbReference type="GO" id="GO:0009073">
    <property type="term" value="P:aromatic amino acid family biosynthetic process"/>
    <property type="evidence" value="ECO:0007669"/>
    <property type="project" value="UniProtKB-KW"/>
</dbReference>
<evidence type="ECO:0000256" key="1">
    <source>
        <dbReference type="ARBA" id="ARBA00005044"/>
    </source>
</evidence>
<dbReference type="GO" id="GO:0004107">
    <property type="term" value="F:chorismate synthase activity"/>
    <property type="evidence" value="ECO:0007669"/>
    <property type="project" value="UniProtKB-EC"/>
</dbReference>
<evidence type="ECO:0000256" key="7">
    <source>
        <dbReference type="ARBA" id="ARBA00022827"/>
    </source>
</evidence>
<evidence type="ECO:0000313" key="12">
    <source>
        <dbReference type="Proteomes" id="UP000002026"/>
    </source>
</evidence>
<keyword evidence="5" id="KW-0285">Flavoprotein</keyword>
<keyword evidence="12" id="KW-1185">Reference proteome</keyword>
<dbReference type="InterPro" id="IPR000453">
    <property type="entry name" value="Chorismate_synth"/>
</dbReference>
<sequence length="378" mass="38943">MHHAITVSEDGRHATVVIEGVPAGLLVRVDDLEYDLGRGAGAYGMTDAAHPVPYAQFIGGLRNCRTTGAPVAVLLEFDEPVIDVADERAVVGRSGSPDLFGALKIGSDDCRDVSLPMSAARLMGSIAAASIAREFLAVLGVDIQSYVTSIGSASLREEEPMVVAALYEPLSIETSGVRCPVAQASRLMEAEIDAARESGDTLGGTFRIVATGLVAGLGSYLDASGNLGSRLAAAVMSVPGVYGVQLGLGFLAASMKGSQVRTALSCVRGRGFAYETNSTGGIEDGITSGAPLIIGGAVLPPAAMEDAPATVSMSTLEPTASLDECVEVCSAPHTAVVAEAEAALVLANAYLDKFGRDSMKDVHAALDAYKERIKIATR</sequence>
<dbReference type="KEGG" id="shi:Shel_07840"/>
<dbReference type="eggNOG" id="COG0082">
    <property type="taxonomic scope" value="Bacteria"/>
</dbReference>
<dbReference type="HOGENOM" id="CLU_034547_2_0_11"/>
<evidence type="ECO:0000256" key="6">
    <source>
        <dbReference type="ARBA" id="ARBA00022643"/>
    </source>
</evidence>
<dbReference type="PANTHER" id="PTHR21085:SF0">
    <property type="entry name" value="CHORISMATE SYNTHASE"/>
    <property type="match status" value="1"/>
</dbReference>
<keyword evidence="7" id="KW-0274">FAD</keyword>
<evidence type="ECO:0000256" key="3">
    <source>
        <dbReference type="ARBA" id="ARBA00013036"/>
    </source>
</evidence>
<accession>C7N4K5</accession>
<keyword evidence="9" id="KW-0057">Aromatic amino acid biosynthesis</keyword>
<comment type="similarity">
    <text evidence="2">Belongs to the chorismate synthase family.</text>
</comment>
<proteinExistence type="inferred from homology"/>
<organism evidence="11 12">
    <name type="scientific">Slackia heliotrinireducens (strain ATCC 29202 / DSM 20476 / NCTC 11029 / RHS 1)</name>
    <name type="common">Peptococcus heliotrinreducens</name>
    <dbReference type="NCBI Taxonomy" id="471855"/>
    <lineage>
        <taxon>Bacteria</taxon>
        <taxon>Bacillati</taxon>
        <taxon>Actinomycetota</taxon>
        <taxon>Coriobacteriia</taxon>
        <taxon>Eggerthellales</taxon>
        <taxon>Eggerthellaceae</taxon>
        <taxon>Slackia</taxon>
    </lineage>
</organism>
<protein>
    <recommendedName>
        <fullName evidence="3">chorismate synthase</fullName>
        <ecNumber evidence="3">4.2.3.5</ecNumber>
    </recommendedName>
</protein>
<keyword evidence="10" id="KW-0456">Lyase</keyword>
<evidence type="ECO:0000256" key="5">
    <source>
        <dbReference type="ARBA" id="ARBA00022630"/>
    </source>
</evidence>
<dbReference type="InterPro" id="IPR035904">
    <property type="entry name" value="Chorismate_synth_AroC_sf"/>
</dbReference>
<evidence type="ECO:0000256" key="2">
    <source>
        <dbReference type="ARBA" id="ARBA00008014"/>
    </source>
</evidence>
<dbReference type="RefSeq" id="WP_012797944.1">
    <property type="nucleotide sequence ID" value="NC_013165.1"/>
</dbReference>
<dbReference type="Gene3D" id="3.60.150.10">
    <property type="entry name" value="Chorismate synthase AroC"/>
    <property type="match status" value="1"/>
</dbReference>
<name>C7N4K5_SLAHD</name>
<keyword evidence="4" id="KW-0028">Amino-acid biosynthesis</keyword>
<dbReference type="AlphaFoldDB" id="C7N4K5"/>
<dbReference type="GO" id="GO:0010181">
    <property type="term" value="F:FMN binding"/>
    <property type="evidence" value="ECO:0007669"/>
    <property type="project" value="TreeGrafter"/>
</dbReference>
<evidence type="ECO:0000313" key="11">
    <source>
        <dbReference type="EMBL" id="ACV21840.1"/>
    </source>
</evidence>
<evidence type="ECO:0000256" key="8">
    <source>
        <dbReference type="ARBA" id="ARBA00022857"/>
    </source>
</evidence>
<evidence type="ECO:0000256" key="9">
    <source>
        <dbReference type="ARBA" id="ARBA00023141"/>
    </source>
</evidence>
<dbReference type="SUPFAM" id="SSF103263">
    <property type="entry name" value="Chorismate synthase, AroC"/>
    <property type="match status" value="1"/>
</dbReference>
<keyword evidence="6" id="KW-0288">FMN</keyword>
<evidence type="ECO:0000256" key="4">
    <source>
        <dbReference type="ARBA" id="ARBA00022605"/>
    </source>
</evidence>
<dbReference type="Pfam" id="PF01264">
    <property type="entry name" value="Chorismate_synt"/>
    <property type="match status" value="1"/>
</dbReference>
<dbReference type="STRING" id="471855.Shel_07840"/>